<keyword evidence="4" id="KW-0472">Membrane</keyword>
<gene>
    <name evidence="6" type="ORF">R8Z52_23720</name>
</gene>
<evidence type="ECO:0000256" key="3">
    <source>
        <dbReference type="ARBA" id="ARBA00022989"/>
    </source>
</evidence>
<feature type="domain" description="DUF1232" evidence="5">
    <location>
        <begin position="50"/>
        <end position="85"/>
    </location>
</feature>
<name>A0ABZ0QHL1_9VIBR</name>
<protein>
    <submittedName>
        <fullName evidence="6">YkvA family protein</fullName>
    </submittedName>
</protein>
<evidence type="ECO:0000313" key="7">
    <source>
        <dbReference type="Proteomes" id="UP001304071"/>
    </source>
</evidence>
<dbReference type="InterPro" id="IPR010652">
    <property type="entry name" value="DUF1232"/>
</dbReference>
<evidence type="ECO:0000256" key="1">
    <source>
        <dbReference type="ARBA" id="ARBA00004127"/>
    </source>
</evidence>
<evidence type="ECO:0000256" key="4">
    <source>
        <dbReference type="ARBA" id="ARBA00023136"/>
    </source>
</evidence>
<dbReference type="RefSeq" id="WP_261897893.1">
    <property type="nucleotide sequence ID" value="NZ_AP024896.1"/>
</dbReference>
<comment type="subcellular location">
    <subcellularLocation>
        <location evidence="1">Endomembrane system</location>
        <topology evidence="1">Multi-pass membrane protein</topology>
    </subcellularLocation>
</comment>
<keyword evidence="3" id="KW-1133">Transmembrane helix</keyword>
<evidence type="ECO:0000256" key="2">
    <source>
        <dbReference type="ARBA" id="ARBA00022692"/>
    </source>
</evidence>
<dbReference type="EMBL" id="CP138204">
    <property type="protein sequence ID" value="WPC75925.1"/>
    <property type="molecule type" value="Genomic_DNA"/>
</dbReference>
<sequence length="112" mass="12343">MSENQFENEFSDNGFWDKVKKYARSAGESVLEPALKLYYSAQDPETPVWAKTTIYGALGYFISPIDAIPDITPIVGYSDDLGVLAAAAAAVAVHVTKKHKDKAKETLKQWFG</sequence>
<evidence type="ECO:0000259" key="5">
    <source>
        <dbReference type="Pfam" id="PF06803"/>
    </source>
</evidence>
<evidence type="ECO:0000313" key="6">
    <source>
        <dbReference type="EMBL" id="WPC75925.1"/>
    </source>
</evidence>
<reference evidence="6 7" key="1">
    <citation type="submission" date="2023-11" db="EMBL/GenBank/DDBJ databases">
        <title>Plant-associative lifestyle of Vibrio porteresiae and its evolutionary dynamics.</title>
        <authorList>
            <person name="Rameshkumar N."/>
            <person name="Kirti K."/>
        </authorList>
    </citation>
    <scope>NUCLEOTIDE SEQUENCE [LARGE SCALE GENOMIC DNA]</scope>
    <source>
        <strain evidence="6 7">MSSRF30</strain>
    </source>
</reference>
<dbReference type="Proteomes" id="UP001304071">
    <property type="component" value="Chromosome 2"/>
</dbReference>
<accession>A0ABZ0QHL1</accession>
<keyword evidence="2" id="KW-0812">Transmembrane</keyword>
<proteinExistence type="predicted"/>
<dbReference type="Pfam" id="PF06803">
    <property type="entry name" value="DUF1232"/>
    <property type="match status" value="1"/>
</dbReference>
<keyword evidence="7" id="KW-1185">Reference proteome</keyword>
<organism evidence="6 7">
    <name type="scientific">Vibrio porteresiae DSM 19223</name>
    <dbReference type="NCBI Taxonomy" id="1123496"/>
    <lineage>
        <taxon>Bacteria</taxon>
        <taxon>Pseudomonadati</taxon>
        <taxon>Pseudomonadota</taxon>
        <taxon>Gammaproteobacteria</taxon>
        <taxon>Vibrionales</taxon>
        <taxon>Vibrionaceae</taxon>
        <taxon>Vibrio</taxon>
    </lineage>
</organism>
<dbReference type="PIRSF" id="PIRSF031804">
    <property type="entry name" value="UCP031804"/>
    <property type="match status" value="1"/>
</dbReference>
<dbReference type="InterPro" id="IPR016983">
    <property type="entry name" value="UCP031804"/>
</dbReference>